<proteinExistence type="predicted"/>
<evidence type="ECO:0000313" key="3">
    <source>
        <dbReference type="Proteomes" id="UP000179233"/>
    </source>
</evidence>
<dbReference type="AlphaFoldDB" id="A0A1G1VSD7"/>
<dbReference type="EMBL" id="MHCJ01000003">
    <property type="protein sequence ID" value="OGY18309.1"/>
    <property type="molecule type" value="Genomic_DNA"/>
</dbReference>
<comment type="caution">
    <text evidence="2">The sequence shown here is derived from an EMBL/GenBank/DDBJ whole genome shotgun (WGS) entry which is preliminary data.</text>
</comment>
<name>A0A1G1VSD7_9BACT</name>
<evidence type="ECO:0000313" key="2">
    <source>
        <dbReference type="EMBL" id="OGY18309.1"/>
    </source>
</evidence>
<feature type="region of interest" description="Disordered" evidence="1">
    <location>
        <begin position="1"/>
        <end position="50"/>
    </location>
</feature>
<evidence type="ECO:0000256" key="1">
    <source>
        <dbReference type="SAM" id="MobiDB-lite"/>
    </source>
</evidence>
<reference evidence="2 3" key="1">
    <citation type="journal article" date="2016" name="Nat. Commun.">
        <title>Thousands of microbial genomes shed light on interconnected biogeochemical processes in an aquifer system.</title>
        <authorList>
            <person name="Anantharaman K."/>
            <person name="Brown C.T."/>
            <person name="Hug L.A."/>
            <person name="Sharon I."/>
            <person name="Castelle C.J."/>
            <person name="Probst A.J."/>
            <person name="Thomas B.C."/>
            <person name="Singh A."/>
            <person name="Wilkins M.J."/>
            <person name="Karaoz U."/>
            <person name="Brodie E.L."/>
            <person name="Williams K.H."/>
            <person name="Hubbard S.S."/>
            <person name="Banfield J.F."/>
        </authorList>
    </citation>
    <scope>NUCLEOTIDE SEQUENCE [LARGE SCALE GENOMIC DNA]</scope>
</reference>
<accession>A0A1G1VSD7</accession>
<protein>
    <submittedName>
        <fullName evidence="2">Uncharacterized protein</fullName>
    </submittedName>
</protein>
<gene>
    <name evidence="2" type="ORF">A2786_02205</name>
</gene>
<sequence>MTNHGEGEPSQAELPGMPDRQQKRSGIRGRWGARTIPTIQDHQRHRVHPENITRMRRIKDMAMQGIPKAEIDRRIAEELAAEAEIEHELTPELPGMDESDG</sequence>
<organism evidence="2 3">
    <name type="scientific">Candidatus Chisholmbacteria bacterium RIFCSPHIGHO2_01_FULL_52_32</name>
    <dbReference type="NCBI Taxonomy" id="1797591"/>
    <lineage>
        <taxon>Bacteria</taxon>
        <taxon>Candidatus Chisholmiibacteriota</taxon>
    </lineage>
</organism>
<dbReference type="Proteomes" id="UP000179233">
    <property type="component" value="Unassembled WGS sequence"/>
</dbReference>